<keyword evidence="2" id="KW-1185">Reference proteome</keyword>
<organism evidence="1 2">
    <name type="scientific">Leucogyrophana mollusca</name>
    <dbReference type="NCBI Taxonomy" id="85980"/>
    <lineage>
        <taxon>Eukaryota</taxon>
        <taxon>Fungi</taxon>
        <taxon>Dikarya</taxon>
        <taxon>Basidiomycota</taxon>
        <taxon>Agaricomycotina</taxon>
        <taxon>Agaricomycetes</taxon>
        <taxon>Agaricomycetidae</taxon>
        <taxon>Boletales</taxon>
        <taxon>Boletales incertae sedis</taxon>
        <taxon>Leucogyrophana</taxon>
    </lineage>
</organism>
<accession>A0ACB8BGW9</accession>
<proteinExistence type="predicted"/>
<sequence>MAHESTSELSLRHLPDLSDASLSFQIPADISTTDFLLSDNTTGFDFLRGAGDDASFATCAPTPKVAPLTLSQLTPRAERSPRSSPRSPSPGSSSNPSKDIEPRRLGLPSPSKARKLASGMVPPRSTDCEEPAVSEERIESLRARMETLDDDCDSSSHVRFPEPAQHGNTARPKPLSQSLTNANIKPRVKTKPTVTGGGIVKPASKLPISSNKSKTNVSSRSATQSTSAQLSASHIAAEDIVPPVNVVADTSFGSDANQSTRLSTGGVAERLVLYSQKLISSIGLYRSRSENPFEEGSSAARTDTCARVEETQPSLSPSSASPSPPPPTVPIGNHDTFRLSEISPRKGEEGPNSLSGCMSFGSARQMSPMRPGRKRPGADDEERQDHQRKKGKTVLPSAEFECGSSETGTASNHVLQPSAHKNHGLALVSTSRSTRFPTSNFPNARTKYKAKPNPHTEGLTAQSNPSSSSLDRNLGTSRQGKSRDVEGKTSFPTNRFISSLSKSSGTSRPRLGAERKKKPPVGQVQERPGQSKAGHMSLFEKPAVTLPPANPTKPVAFTFRVDARIEARRAEFEERQATIEQERAARMHPQAVPVPDFRALHLAHQASVACRKANIVPIVPTAPIELSTEQRAREREKFDEMMRQKAEEIERVKEERRKQQEAEEEREIKELRKRAIPKAHEVPEWYADVPKRKGGSVKG</sequence>
<gene>
    <name evidence="1" type="ORF">BV22DRAFT_1130357</name>
</gene>
<protein>
    <submittedName>
        <fullName evidence="1">Uncharacterized protein</fullName>
    </submittedName>
</protein>
<dbReference type="Proteomes" id="UP000790709">
    <property type="component" value="Unassembled WGS sequence"/>
</dbReference>
<evidence type="ECO:0000313" key="2">
    <source>
        <dbReference type="Proteomes" id="UP000790709"/>
    </source>
</evidence>
<comment type="caution">
    <text evidence="1">The sequence shown here is derived from an EMBL/GenBank/DDBJ whole genome shotgun (WGS) entry which is preliminary data.</text>
</comment>
<reference evidence="1" key="1">
    <citation type="journal article" date="2021" name="New Phytol.">
        <title>Evolutionary innovations through gain and loss of genes in the ectomycorrhizal Boletales.</title>
        <authorList>
            <person name="Wu G."/>
            <person name="Miyauchi S."/>
            <person name="Morin E."/>
            <person name="Kuo A."/>
            <person name="Drula E."/>
            <person name="Varga T."/>
            <person name="Kohler A."/>
            <person name="Feng B."/>
            <person name="Cao Y."/>
            <person name="Lipzen A."/>
            <person name="Daum C."/>
            <person name="Hundley H."/>
            <person name="Pangilinan J."/>
            <person name="Johnson J."/>
            <person name="Barry K."/>
            <person name="LaButti K."/>
            <person name="Ng V."/>
            <person name="Ahrendt S."/>
            <person name="Min B."/>
            <person name="Choi I.G."/>
            <person name="Park H."/>
            <person name="Plett J.M."/>
            <person name="Magnuson J."/>
            <person name="Spatafora J.W."/>
            <person name="Nagy L.G."/>
            <person name="Henrissat B."/>
            <person name="Grigoriev I.V."/>
            <person name="Yang Z.L."/>
            <person name="Xu J."/>
            <person name="Martin F.M."/>
        </authorList>
    </citation>
    <scope>NUCLEOTIDE SEQUENCE</scope>
    <source>
        <strain evidence="1">KUC20120723A-06</strain>
    </source>
</reference>
<dbReference type="EMBL" id="MU266442">
    <property type="protein sequence ID" value="KAH7923783.1"/>
    <property type="molecule type" value="Genomic_DNA"/>
</dbReference>
<evidence type="ECO:0000313" key="1">
    <source>
        <dbReference type="EMBL" id="KAH7923783.1"/>
    </source>
</evidence>
<name>A0ACB8BGW9_9AGAM</name>